<evidence type="ECO:0000313" key="2">
    <source>
        <dbReference type="Proteomes" id="UP000482209"/>
    </source>
</evidence>
<proteinExistence type="predicted"/>
<sequence length="331" mass="38534">MSQLRKPKEEKKDFGQTKKGKAFEYACLSAFEQWLSKKGIAWEEQKSKALKTAEEFYMQLDKDTRCQMSVAATAAVKMLERLEPNLTDKEEKGVLLLRIQEDAKGIAGDVRDIVCERKETNWEIGFSCKHNHMAVKHSRLSYTIDFGKQWFGKSCSKEYFEEIEPVFSFLETCRKEKMLWSDLVRKEDEVYVPLLDAFVRELKRLTLLHKREIPTLLVRYLLGKNDFYKIITQDGKRQSIVQGYNLYGTLNKATKNKKPDNKVHLLKLPTKFYDISYKENSKNTIIVTCDGGWALSFRIHNASSRVEPSLKFDIQLTGVPQVLHSQIEPWE</sequence>
<dbReference type="GO" id="GO:0004519">
    <property type="term" value="F:endonuclease activity"/>
    <property type="evidence" value="ECO:0007669"/>
    <property type="project" value="UniProtKB-KW"/>
</dbReference>
<comment type="caution">
    <text evidence="1">The sequence shown here is derived from an EMBL/GenBank/DDBJ whole genome shotgun (WGS) entry which is preliminary data.</text>
</comment>
<dbReference type="InterPro" id="IPR019059">
    <property type="entry name" value="Restrct_endonuc_II_HaeIII"/>
</dbReference>
<keyword evidence="1" id="KW-0255">Endonuclease</keyword>
<reference evidence="1 2" key="1">
    <citation type="submission" date="2019-08" db="EMBL/GenBank/DDBJ databases">
        <title>In-depth cultivation of the pig gut microbiome towards novel bacterial diversity and tailored functional studies.</title>
        <authorList>
            <person name="Wylensek D."/>
            <person name="Hitch T.C.A."/>
            <person name="Clavel T."/>
        </authorList>
    </citation>
    <scope>NUCLEOTIDE SEQUENCE [LARGE SCALE GENOMIC DNA]</scope>
    <source>
        <strain evidence="1 2">WCA-693-APC-MOT-I</strain>
    </source>
</reference>
<evidence type="ECO:0000313" key="1">
    <source>
        <dbReference type="EMBL" id="MSS63884.1"/>
    </source>
</evidence>
<dbReference type="EMBL" id="VUMT01000010">
    <property type="protein sequence ID" value="MSS63884.1"/>
    <property type="molecule type" value="Genomic_DNA"/>
</dbReference>
<name>A0A6L5XYV9_9FIRM</name>
<protein>
    <submittedName>
        <fullName evidence="1">HaeIII family restriction endonuclease</fullName>
    </submittedName>
</protein>
<dbReference type="Proteomes" id="UP000482209">
    <property type="component" value="Unassembled WGS sequence"/>
</dbReference>
<keyword evidence="1" id="KW-0540">Nuclease</keyword>
<keyword evidence="1" id="KW-0378">Hydrolase</keyword>
<dbReference type="Pfam" id="PF09556">
    <property type="entry name" value="RE_HaeIII"/>
    <property type="match status" value="1"/>
</dbReference>
<gene>
    <name evidence="1" type="ORF">FYJ58_08335</name>
</gene>
<organism evidence="1 2">
    <name type="scientific">Velocimicrobium porci</name>
    <dbReference type="NCBI Taxonomy" id="2606634"/>
    <lineage>
        <taxon>Bacteria</taxon>
        <taxon>Bacillati</taxon>
        <taxon>Bacillota</taxon>
        <taxon>Clostridia</taxon>
        <taxon>Lachnospirales</taxon>
        <taxon>Lachnospiraceae</taxon>
        <taxon>Velocimicrobium</taxon>
    </lineage>
</organism>
<accession>A0A6L5XYV9</accession>
<keyword evidence="2" id="KW-1185">Reference proteome</keyword>
<dbReference type="AlphaFoldDB" id="A0A6L5XYV9"/>